<proteinExistence type="predicted"/>
<protein>
    <submittedName>
        <fullName evidence="2">Uncharacterized protein</fullName>
    </submittedName>
</protein>
<evidence type="ECO:0000313" key="2">
    <source>
        <dbReference type="EMBL" id="RUS26110.1"/>
    </source>
</evidence>
<gene>
    <name evidence="2" type="ORF">BC938DRAFT_471227</name>
</gene>
<evidence type="ECO:0000256" key="1">
    <source>
        <dbReference type="SAM" id="MobiDB-lite"/>
    </source>
</evidence>
<dbReference type="Proteomes" id="UP000274822">
    <property type="component" value="Unassembled WGS sequence"/>
</dbReference>
<dbReference type="EMBL" id="RBNJ01011232">
    <property type="protein sequence ID" value="RUS26110.1"/>
    <property type="molecule type" value="Genomic_DNA"/>
</dbReference>
<reference evidence="2 3" key="1">
    <citation type="journal article" date="2018" name="New Phytol.">
        <title>Phylogenomics of Endogonaceae and evolution of mycorrhizas within Mucoromycota.</title>
        <authorList>
            <person name="Chang Y."/>
            <person name="Desiro A."/>
            <person name="Na H."/>
            <person name="Sandor L."/>
            <person name="Lipzen A."/>
            <person name="Clum A."/>
            <person name="Barry K."/>
            <person name="Grigoriev I.V."/>
            <person name="Martin F.M."/>
            <person name="Stajich J.E."/>
            <person name="Smith M.E."/>
            <person name="Bonito G."/>
            <person name="Spatafora J.W."/>
        </authorList>
    </citation>
    <scope>NUCLEOTIDE SEQUENCE [LARGE SCALE GENOMIC DNA]</scope>
    <source>
        <strain evidence="2 3">AD002</strain>
    </source>
</reference>
<keyword evidence="3" id="KW-1185">Reference proteome</keyword>
<dbReference type="AlphaFoldDB" id="A0A433Q8J9"/>
<comment type="caution">
    <text evidence="2">The sequence shown here is derived from an EMBL/GenBank/DDBJ whole genome shotgun (WGS) entry which is preliminary data.</text>
</comment>
<evidence type="ECO:0000313" key="3">
    <source>
        <dbReference type="Proteomes" id="UP000274822"/>
    </source>
</evidence>
<organism evidence="2 3">
    <name type="scientific">Jimgerdemannia flammicorona</name>
    <dbReference type="NCBI Taxonomy" id="994334"/>
    <lineage>
        <taxon>Eukaryota</taxon>
        <taxon>Fungi</taxon>
        <taxon>Fungi incertae sedis</taxon>
        <taxon>Mucoromycota</taxon>
        <taxon>Mucoromycotina</taxon>
        <taxon>Endogonomycetes</taxon>
        <taxon>Endogonales</taxon>
        <taxon>Endogonaceae</taxon>
        <taxon>Jimgerdemannia</taxon>
    </lineage>
</organism>
<sequence length="69" mass="7710">MGQLDFWCMDTQSRAVHNSHLPRRRSQGVGARPAEGPSRVDVYIAGDRRPQDVELVKSPREPVHPVCCG</sequence>
<accession>A0A433Q8J9</accession>
<feature type="region of interest" description="Disordered" evidence="1">
    <location>
        <begin position="18"/>
        <end position="40"/>
    </location>
</feature>
<name>A0A433Q8J9_9FUNG</name>